<feature type="transmembrane region" description="Helical" evidence="8">
    <location>
        <begin position="331"/>
        <end position="350"/>
    </location>
</feature>
<evidence type="ECO:0000256" key="8">
    <source>
        <dbReference type="SAM" id="Phobius"/>
    </source>
</evidence>
<comment type="subcellular location">
    <subcellularLocation>
        <location evidence="1">Cell membrane</location>
        <topology evidence="1">Multi-pass membrane protein</topology>
    </subcellularLocation>
</comment>
<feature type="transmembrane region" description="Helical" evidence="8">
    <location>
        <begin position="163"/>
        <end position="183"/>
    </location>
</feature>
<comment type="caution">
    <text evidence="10">The sequence shown here is derived from an EMBL/GenBank/DDBJ whole genome shotgun (WGS) entry which is preliminary data.</text>
</comment>
<keyword evidence="4" id="KW-1003">Cell membrane</keyword>
<evidence type="ECO:0000256" key="6">
    <source>
        <dbReference type="ARBA" id="ARBA00022989"/>
    </source>
</evidence>
<sequence length="398" mass="41769">MPRDPLSRLQWLVFALVSAVFTTVYIPQPVLPVLRQTFGVGEGTASLTVSAVVLGIALANLPFGALADRMAIRPILLTGGLVVAAAGVVSALAPTLPLLVGARFVQGLFVPALTTCLAAYLAKVMPAERLNVVMGSYVSATVVGGLSGRLLGGFVFPPGHWRWAFLVAAALLLAATLAAYVGLPVEDHEKARQAEGVRFRDVLFRHDLFRIYCVSAGGFFVFSSVFNYMPFYLHGAPFHWSTRAVTLLYLSYIVGVVAGPLAGRLSNRIGNGAAMVVGSLVFGAGLAVTLIPQGWAMALALALVCAGFFTIHASAAGALNRKLSTGRGRANAFYTLFYYLGGTAGITLSGHAYHLAGWHGVVALAAGVLLVPLSTGLVEMRLAQRDGSATRSSVARAR</sequence>
<feature type="transmembrane region" description="Helical" evidence="8">
    <location>
        <begin position="240"/>
        <end position="261"/>
    </location>
</feature>
<evidence type="ECO:0000313" key="10">
    <source>
        <dbReference type="EMBL" id="GLH66037.1"/>
    </source>
</evidence>
<gene>
    <name evidence="10" type="ORF">GETHED_04010</name>
</gene>
<dbReference type="InterPro" id="IPR036259">
    <property type="entry name" value="MFS_trans_sf"/>
</dbReference>
<feature type="transmembrane region" description="Helical" evidence="8">
    <location>
        <begin position="75"/>
        <end position="98"/>
    </location>
</feature>
<keyword evidence="6 8" id="KW-1133">Transmembrane helix</keyword>
<feature type="transmembrane region" description="Helical" evidence="8">
    <location>
        <begin position="12"/>
        <end position="31"/>
    </location>
</feature>
<dbReference type="EMBL" id="BSDC01000001">
    <property type="protein sequence ID" value="GLH66037.1"/>
    <property type="molecule type" value="Genomic_DNA"/>
</dbReference>
<reference evidence="10" key="1">
    <citation type="journal article" date="2023" name="Antonie Van Leeuwenhoek">
        <title>Mesoterricola silvestris gen. nov., sp. nov., Mesoterricola sediminis sp. nov., Geothrix oryzae sp. nov., Geothrix edaphica sp. nov., Geothrix rubra sp. nov., and Geothrix limicola sp. nov., six novel members of Acidobacteriota isolated from soils.</title>
        <authorList>
            <person name="Itoh H."/>
            <person name="Sugisawa Y."/>
            <person name="Mise K."/>
            <person name="Xu Z."/>
            <person name="Kuniyasu M."/>
            <person name="Ushijima N."/>
            <person name="Kawano K."/>
            <person name="Kobayashi E."/>
            <person name="Shiratori Y."/>
            <person name="Masuda Y."/>
            <person name="Senoo K."/>
        </authorList>
    </citation>
    <scope>NUCLEOTIDE SEQUENCE</scope>
    <source>
        <strain evidence="10">Red802</strain>
    </source>
</reference>
<dbReference type="PANTHER" id="PTHR43271">
    <property type="entry name" value="BLL2771 PROTEIN"/>
    <property type="match status" value="1"/>
</dbReference>
<dbReference type="CDD" id="cd17324">
    <property type="entry name" value="MFS_NepI_like"/>
    <property type="match status" value="1"/>
</dbReference>
<name>A0ABQ5PUA8_9BACT</name>
<evidence type="ECO:0000256" key="2">
    <source>
        <dbReference type="ARBA" id="ARBA00008335"/>
    </source>
</evidence>
<dbReference type="Pfam" id="PF07690">
    <property type="entry name" value="MFS_1"/>
    <property type="match status" value="1"/>
</dbReference>
<accession>A0ABQ5PUA8</accession>
<feature type="domain" description="Major facilitator superfamily (MFS) profile" evidence="9">
    <location>
        <begin position="8"/>
        <end position="384"/>
    </location>
</feature>
<dbReference type="RefSeq" id="WP_285606125.1">
    <property type="nucleotide sequence ID" value="NZ_BSDC01000001.1"/>
</dbReference>
<feature type="transmembrane region" description="Helical" evidence="8">
    <location>
        <begin position="273"/>
        <end position="291"/>
    </location>
</feature>
<evidence type="ECO:0000259" key="9">
    <source>
        <dbReference type="PROSITE" id="PS50850"/>
    </source>
</evidence>
<keyword evidence="7 8" id="KW-0472">Membrane</keyword>
<dbReference type="SUPFAM" id="SSF103473">
    <property type="entry name" value="MFS general substrate transporter"/>
    <property type="match status" value="1"/>
</dbReference>
<keyword evidence="11" id="KW-1185">Reference proteome</keyword>
<evidence type="ECO:0000256" key="1">
    <source>
        <dbReference type="ARBA" id="ARBA00004651"/>
    </source>
</evidence>
<organism evidence="10 11">
    <name type="scientific">Geothrix edaphica</name>
    <dbReference type="NCBI Taxonomy" id="2927976"/>
    <lineage>
        <taxon>Bacteria</taxon>
        <taxon>Pseudomonadati</taxon>
        <taxon>Acidobacteriota</taxon>
        <taxon>Holophagae</taxon>
        <taxon>Holophagales</taxon>
        <taxon>Holophagaceae</taxon>
        <taxon>Geothrix</taxon>
    </lineage>
</organism>
<keyword evidence="3" id="KW-0813">Transport</keyword>
<feature type="transmembrane region" description="Helical" evidence="8">
    <location>
        <begin position="104"/>
        <end position="122"/>
    </location>
</feature>
<dbReference type="PROSITE" id="PS50850">
    <property type="entry name" value="MFS"/>
    <property type="match status" value="1"/>
</dbReference>
<dbReference type="PANTHER" id="PTHR43271:SF1">
    <property type="entry name" value="INNER MEMBRANE TRANSPORT PROTEIN YNFM"/>
    <property type="match status" value="1"/>
</dbReference>
<keyword evidence="5 8" id="KW-0812">Transmembrane</keyword>
<dbReference type="InterPro" id="IPR011701">
    <property type="entry name" value="MFS"/>
</dbReference>
<feature type="transmembrane region" description="Helical" evidence="8">
    <location>
        <begin position="134"/>
        <end position="157"/>
    </location>
</feature>
<feature type="transmembrane region" description="Helical" evidence="8">
    <location>
        <begin position="297"/>
        <end position="319"/>
    </location>
</feature>
<dbReference type="Gene3D" id="1.20.1250.20">
    <property type="entry name" value="MFS general substrate transporter like domains"/>
    <property type="match status" value="1"/>
</dbReference>
<comment type="similarity">
    <text evidence="2">Belongs to the major facilitator superfamily.</text>
</comment>
<feature type="transmembrane region" description="Helical" evidence="8">
    <location>
        <begin position="208"/>
        <end position="228"/>
    </location>
</feature>
<dbReference type="Proteomes" id="UP001165044">
    <property type="component" value="Unassembled WGS sequence"/>
</dbReference>
<evidence type="ECO:0000256" key="7">
    <source>
        <dbReference type="ARBA" id="ARBA00023136"/>
    </source>
</evidence>
<dbReference type="InterPro" id="IPR020846">
    <property type="entry name" value="MFS_dom"/>
</dbReference>
<evidence type="ECO:0000256" key="5">
    <source>
        <dbReference type="ARBA" id="ARBA00022692"/>
    </source>
</evidence>
<feature type="transmembrane region" description="Helical" evidence="8">
    <location>
        <begin position="43"/>
        <end position="63"/>
    </location>
</feature>
<proteinExistence type="inferred from homology"/>
<protein>
    <submittedName>
        <fullName evidence="10">MFS transporter</fullName>
    </submittedName>
</protein>
<evidence type="ECO:0000256" key="3">
    <source>
        <dbReference type="ARBA" id="ARBA00022448"/>
    </source>
</evidence>
<feature type="transmembrane region" description="Helical" evidence="8">
    <location>
        <begin position="356"/>
        <end position="378"/>
    </location>
</feature>
<evidence type="ECO:0000256" key="4">
    <source>
        <dbReference type="ARBA" id="ARBA00022475"/>
    </source>
</evidence>
<evidence type="ECO:0000313" key="11">
    <source>
        <dbReference type="Proteomes" id="UP001165044"/>
    </source>
</evidence>